<dbReference type="OrthoDB" id="2351076at2"/>
<evidence type="ECO:0000313" key="2">
    <source>
        <dbReference type="Proteomes" id="UP000239047"/>
    </source>
</evidence>
<accession>A0A2S5GBF5</accession>
<organism evidence="1 2">
    <name type="scientific">Jeotgalibacillus proteolyticus</name>
    <dbReference type="NCBI Taxonomy" id="2082395"/>
    <lineage>
        <taxon>Bacteria</taxon>
        <taxon>Bacillati</taxon>
        <taxon>Bacillota</taxon>
        <taxon>Bacilli</taxon>
        <taxon>Bacillales</taxon>
        <taxon>Caryophanaceae</taxon>
        <taxon>Jeotgalibacillus</taxon>
    </lineage>
</organism>
<dbReference type="AlphaFoldDB" id="A0A2S5GBF5"/>
<gene>
    <name evidence="1" type="ORF">C4B60_11765</name>
</gene>
<keyword evidence="2" id="KW-1185">Reference proteome</keyword>
<dbReference type="Proteomes" id="UP000239047">
    <property type="component" value="Unassembled WGS sequence"/>
</dbReference>
<comment type="caution">
    <text evidence="1">The sequence shown here is derived from an EMBL/GenBank/DDBJ whole genome shotgun (WGS) entry which is preliminary data.</text>
</comment>
<evidence type="ECO:0000313" key="1">
    <source>
        <dbReference type="EMBL" id="PPA70251.1"/>
    </source>
</evidence>
<sequence length="684" mass="73814">MQVHNQQGILSPLPGGGSFALNTGGIYKAKVKETLPNNEAVLEVLGRDVKVKMADSLSGEGKIAVEITGTKDGLPVAKEVTAPKGAETKPALNQTIAEGKPMSSDLKSAFDFLQKKGVTLDRNGLNELKSFMEKSEGTVQEKLATVEAAVKKQLPITSKVLHAVHSALHGESFGRAVGEILKAEGIEPSQQTRSLQDLGSVKSVTVSSSSAIEADSLEAIQQAIKLVASNPDLKQVLQSIQQILSDGDVTDKGKASIQQAVQQANAAIEKGQELKARSLLMSGLQEAGAGLKPAMAEAQSSYLFSEELLSALPAQSKDVIVTKITEKLSQAAIDFKGIQRDMLRNLSQLESQAGRPLPQTKPLLEATIKMLDNAILKSDFMLYTDMDTEKKLLKASSQLAEASKLLGRGQLAEAGKLVAEIKGVVEKIQFKPAEVRVQHMVSKELLLMDAPSLTKQAAASVAQSLERVQMEPGGRNLFEHIRNMGLTQEHDISHSLLTKGKPQEELSSSLKSLLLQMVQSDAEAGMKQKGDSILSQLTGQQLLSKTDTSGLQSMVMSIPFLLGDKVEGFKVFLQSKNGQQSVDWKNCSLYFLFETKKLGDVGIALMAVDRTLSIKVKNDKPGFEEKMQPLANAAKERLQSIGYEIGSIQFTKLLKESNAQQKDEAKPTKVTRAAITEKGFDFSV</sequence>
<proteinExistence type="predicted"/>
<reference evidence="1 2" key="1">
    <citation type="submission" date="2018-02" db="EMBL/GenBank/DDBJ databases">
        <title>Jeotgalibacillus proteolyticum sp. nov. a protease producing bacterium isolated from ocean sediments of Laizhou Bay.</title>
        <authorList>
            <person name="Li Y."/>
        </authorList>
    </citation>
    <scope>NUCLEOTIDE SEQUENCE [LARGE SCALE GENOMIC DNA]</scope>
    <source>
        <strain evidence="1 2">22-7</strain>
    </source>
</reference>
<protein>
    <recommendedName>
        <fullName evidence="3">Flagellar hook-length control protein-like C-terminal domain-containing protein</fullName>
    </recommendedName>
</protein>
<dbReference type="EMBL" id="PREZ01000004">
    <property type="protein sequence ID" value="PPA70251.1"/>
    <property type="molecule type" value="Genomic_DNA"/>
</dbReference>
<evidence type="ECO:0008006" key="3">
    <source>
        <dbReference type="Google" id="ProtNLM"/>
    </source>
</evidence>
<name>A0A2S5GBF5_9BACL</name>
<dbReference type="RefSeq" id="WP_104058201.1">
    <property type="nucleotide sequence ID" value="NZ_PREZ01000004.1"/>
</dbReference>